<evidence type="ECO:0000313" key="1">
    <source>
        <dbReference type="EMBL" id="PRY67017.1"/>
    </source>
</evidence>
<dbReference type="Proteomes" id="UP000237983">
    <property type="component" value="Unassembled WGS sequence"/>
</dbReference>
<reference evidence="1 2" key="1">
    <citation type="submission" date="2018-03" db="EMBL/GenBank/DDBJ databases">
        <title>Genomic Encyclopedia of Type Strains, Phase III (KMG-III): the genomes of soil and plant-associated and newly described type strains.</title>
        <authorList>
            <person name="Whitman W."/>
        </authorList>
    </citation>
    <scope>NUCLEOTIDE SEQUENCE [LARGE SCALE GENOMIC DNA]</scope>
    <source>
        <strain evidence="1 2">CGMCC 1.12484</strain>
    </source>
</reference>
<dbReference type="EMBL" id="PVTL01000008">
    <property type="protein sequence ID" value="PRY67017.1"/>
    <property type="molecule type" value="Genomic_DNA"/>
</dbReference>
<sequence length="97" mass="10054">MGGQKLSVDTTAVQSLGQNLATVRSTLEGASASSEALAAMVGQPQLAGVISDFSGQWDNRREELMAQIDSLKEKAIAVADGFESIDNELAKALTDGA</sequence>
<proteinExistence type="predicted"/>
<protein>
    <recommendedName>
        <fullName evidence="3">WXG100 family type VII secretion target</fullName>
    </recommendedName>
</protein>
<evidence type="ECO:0000313" key="2">
    <source>
        <dbReference type="Proteomes" id="UP000237983"/>
    </source>
</evidence>
<name>A0A2T0VAE6_9MICO</name>
<gene>
    <name evidence="1" type="ORF">B0I08_108101</name>
</gene>
<keyword evidence="2" id="KW-1185">Reference proteome</keyword>
<organism evidence="1 2">
    <name type="scientific">Glaciihabitans tibetensis</name>
    <dbReference type="NCBI Taxonomy" id="1266600"/>
    <lineage>
        <taxon>Bacteria</taxon>
        <taxon>Bacillati</taxon>
        <taxon>Actinomycetota</taxon>
        <taxon>Actinomycetes</taxon>
        <taxon>Micrococcales</taxon>
        <taxon>Microbacteriaceae</taxon>
        <taxon>Glaciihabitans</taxon>
    </lineage>
</organism>
<comment type="caution">
    <text evidence="1">The sequence shown here is derived from an EMBL/GenBank/DDBJ whole genome shotgun (WGS) entry which is preliminary data.</text>
</comment>
<dbReference type="AlphaFoldDB" id="A0A2T0VAE6"/>
<accession>A0A2T0VAE6</accession>
<evidence type="ECO:0008006" key="3">
    <source>
        <dbReference type="Google" id="ProtNLM"/>
    </source>
</evidence>